<dbReference type="GO" id="GO:0046872">
    <property type="term" value="F:metal ion binding"/>
    <property type="evidence" value="ECO:0007669"/>
    <property type="project" value="UniProtKB-KW"/>
</dbReference>
<dbReference type="GO" id="GO:0051607">
    <property type="term" value="P:defense response to virus"/>
    <property type="evidence" value="ECO:0007669"/>
    <property type="project" value="UniProtKB-KW"/>
</dbReference>
<sequence length="170" mass="20228">MQITGTCFNYFQVCHRKLWLFANGITMEHNSDAVEEGMLLHEKSYPQRSTQYEEVAIDGIKVDFFDSRNRVIHELKKSNKIEVAHEWQLKYYLYVFQQNGIANCTGILEYPALRRTKKVTLEEDDICELQRMMGEIETIIAEEHCPLIKRRGFCRNCSYFDFCYSEEERE</sequence>
<evidence type="ECO:0000259" key="10">
    <source>
        <dbReference type="Pfam" id="PF01930"/>
    </source>
</evidence>
<reference evidence="12" key="1">
    <citation type="submission" date="2015-11" db="EMBL/GenBank/DDBJ databases">
        <authorList>
            <person name="Holder M.E."/>
            <person name="Ajami N.J."/>
            <person name="Petrosino J.F."/>
        </authorList>
    </citation>
    <scope>NUCLEOTIDE SEQUENCE [LARGE SCALE GENOMIC DNA]</scope>
    <source>
        <strain evidence="12">F0113</strain>
    </source>
</reference>
<keyword evidence="3 9" id="KW-0378">Hydrolase</keyword>
<protein>
    <recommendedName>
        <fullName evidence="9">CRISPR-associated exonuclease Cas4</fullName>
        <ecNumber evidence="9">3.1.12.1</ecNumber>
    </recommendedName>
</protein>
<gene>
    <name evidence="11" type="ORF">AS203_03805</name>
</gene>
<dbReference type="PANTHER" id="PTHR37168">
    <property type="entry name" value="CRISPR-ASSOCIATED EXONUCLEASE CAS4"/>
    <property type="match status" value="1"/>
</dbReference>
<dbReference type="STRING" id="76123.AS203_03805"/>
<dbReference type="InterPro" id="IPR011604">
    <property type="entry name" value="PDDEXK-like_dom_sf"/>
</dbReference>
<keyword evidence="12" id="KW-1185">Reference proteome</keyword>
<dbReference type="GO" id="GO:0051536">
    <property type="term" value="F:iron-sulfur cluster binding"/>
    <property type="evidence" value="ECO:0007669"/>
    <property type="project" value="UniProtKB-KW"/>
</dbReference>
<accession>A0A0S2KJ50</accession>
<evidence type="ECO:0000256" key="4">
    <source>
        <dbReference type="ARBA" id="ARBA00022839"/>
    </source>
</evidence>
<evidence type="ECO:0000313" key="11">
    <source>
        <dbReference type="EMBL" id="ALO48316.1"/>
    </source>
</evidence>
<dbReference type="AlphaFoldDB" id="A0A0S2KJ50"/>
<evidence type="ECO:0000256" key="1">
    <source>
        <dbReference type="ARBA" id="ARBA00022722"/>
    </source>
</evidence>
<keyword evidence="1 9" id="KW-0540">Nuclease</keyword>
<dbReference type="EC" id="3.1.12.1" evidence="9"/>
<comment type="similarity">
    <text evidence="9">Belongs to the CRISPR-associated exonuclease Cas4 family.</text>
</comment>
<keyword evidence="5 9" id="KW-0408">Iron</keyword>
<keyword evidence="8 9" id="KW-0464">Manganese</keyword>
<dbReference type="KEGG" id="peo:AS203_03805"/>
<comment type="function">
    <text evidence="9">CRISPR (clustered regularly interspaced short palindromic repeat) is an adaptive immune system that provides protection against mobile genetic elements (viruses, transposable elements and conjugative plasmids). CRISPR clusters contain sequences complementary to antecedent mobile elements and target invading nucleic acids. CRISPR clusters are transcribed and processed into CRISPR RNA (crRNA).</text>
</comment>
<proteinExistence type="inferred from homology"/>
<dbReference type="NCBIfam" id="TIGR00372">
    <property type="entry name" value="cas4"/>
    <property type="match status" value="1"/>
</dbReference>
<evidence type="ECO:0000313" key="12">
    <source>
        <dbReference type="Proteomes" id="UP000056252"/>
    </source>
</evidence>
<keyword evidence="4 9" id="KW-0269">Exonuclease</keyword>
<evidence type="ECO:0000256" key="6">
    <source>
        <dbReference type="ARBA" id="ARBA00023014"/>
    </source>
</evidence>
<dbReference type="Gene3D" id="3.90.320.10">
    <property type="match status" value="1"/>
</dbReference>
<dbReference type="EMBL" id="CP013195">
    <property type="protein sequence ID" value="ALO48316.1"/>
    <property type="molecule type" value="Genomic_DNA"/>
</dbReference>
<keyword evidence="2 9" id="KW-0479">Metal-binding</keyword>
<dbReference type="GO" id="GO:0004527">
    <property type="term" value="F:exonuclease activity"/>
    <property type="evidence" value="ECO:0007669"/>
    <property type="project" value="UniProtKB-KW"/>
</dbReference>
<evidence type="ECO:0000256" key="8">
    <source>
        <dbReference type="ARBA" id="ARBA00023211"/>
    </source>
</evidence>
<comment type="cofactor">
    <cofactor evidence="9">
        <name>Mg(2+)</name>
        <dbReference type="ChEBI" id="CHEBI:18420"/>
    </cofactor>
    <cofactor evidence="9">
        <name>Mn(2+)</name>
        <dbReference type="ChEBI" id="CHEBI:29035"/>
    </cofactor>
    <text evidence="9">Mg(2+) or Mn(2+) required for ssDNA cleavage activity.</text>
</comment>
<dbReference type="InterPro" id="IPR022765">
    <property type="entry name" value="Dna2/Cas4_DUF83"/>
</dbReference>
<dbReference type="InterPro" id="IPR013343">
    <property type="entry name" value="CRISPR-assoc_prot_Cas4"/>
</dbReference>
<dbReference type="Proteomes" id="UP000056252">
    <property type="component" value="Chromosome"/>
</dbReference>
<feature type="domain" description="DUF83" evidence="10">
    <location>
        <begin position="4"/>
        <end position="164"/>
    </location>
</feature>
<dbReference type="eggNOG" id="COG1468">
    <property type="taxonomic scope" value="Bacteria"/>
</dbReference>
<keyword evidence="7 9" id="KW-0051">Antiviral defense</keyword>
<evidence type="ECO:0000256" key="7">
    <source>
        <dbReference type="ARBA" id="ARBA00023118"/>
    </source>
</evidence>
<dbReference type="PANTHER" id="PTHR37168:SF1">
    <property type="entry name" value="CRISPR-ASSOCIATED EXONUCLEASE CAS4"/>
    <property type="match status" value="1"/>
</dbReference>
<evidence type="ECO:0000256" key="9">
    <source>
        <dbReference type="RuleBase" id="RU365022"/>
    </source>
</evidence>
<comment type="cofactor">
    <cofactor evidence="9">
        <name>iron-sulfur cluster</name>
        <dbReference type="ChEBI" id="CHEBI:30408"/>
    </cofactor>
</comment>
<organism evidence="11 12">
    <name type="scientific">Hoylesella enoeca</name>
    <dbReference type="NCBI Taxonomy" id="76123"/>
    <lineage>
        <taxon>Bacteria</taxon>
        <taxon>Pseudomonadati</taxon>
        <taxon>Bacteroidota</taxon>
        <taxon>Bacteroidia</taxon>
        <taxon>Bacteroidales</taxon>
        <taxon>Prevotellaceae</taxon>
        <taxon>Hoylesella</taxon>
    </lineage>
</organism>
<keyword evidence="6 9" id="KW-0411">Iron-sulfur</keyword>
<dbReference type="OrthoDB" id="9794720at2"/>
<name>A0A0S2KJ50_9BACT</name>
<evidence type="ECO:0000256" key="2">
    <source>
        <dbReference type="ARBA" id="ARBA00022723"/>
    </source>
</evidence>
<dbReference type="RefSeq" id="WP_025065784.1">
    <property type="nucleotide sequence ID" value="NZ_CP013195.1"/>
</dbReference>
<evidence type="ECO:0000256" key="5">
    <source>
        <dbReference type="ARBA" id="ARBA00023004"/>
    </source>
</evidence>
<dbReference type="Pfam" id="PF01930">
    <property type="entry name" value="Cas_Cas4"/>
    <property type="match status" value="1"/>
</dbReference>
<evidence type="ECO:0000256" key="3">
    <source>
        <dbReference type="ARBA" id="ARBA00022801"/>
    </source>
</evidence>